<dbReference type="RefSeq" id="XP_024671063.1">
    <property type="nucleotide sequence ID" value="XM_024816595.1"/>
</dbReference>
<evidence type="ECO:0008006" key="4">
    <source>
        <dbReference type="Google" id="ProtNLM"/>
    </source>
</evidence>
<protein>
    <recommendedName>
        <fullName evidence="4">Ubiquitin 3 binding protein But2 C-terminal domain-containing protein</fullName>
    </recommendedName>
</protein>
<dbReference type="OrthoDB" id="4508751at2759"/>
<feature type="chain" id="PRO_5014139360" description="Ubiquitin 3 binding protein But2 C-terminal domain-containing protein" evidence="1">
    <location>
        <begin position="18"/>
        <end position="203"/>
    </location>
</feature>
<sequence>MRSILAFLAAGAAAATAAITATATALTLKKRPSKQPRPVLIYPTRTHSRYMNSFNNNNNNIATKNNNTFYILKDPIHPSRDTTCLVTFDLLSGQTYQLDFHLSSSNSKTSPISTGSQTLDVFSTVESSSSTPSRDRHLTRLVVREGGTEWVGMGVDSGEPPIFKVQENNKPIVLEFVGVGDAVEVCWTGVDMDVGPFMRDVTS</sequence>
<dbReference type="GeneID" id="36523755"/>
<keyword evidence="3" id="KW-1185">Reference proteome</keyword>
<dbReference type="EMBL" id="KZ559146">
    <property type="protein sequence ID" value="PLB37051.1"/>
    <property type="molecule type" value="Genomic_DNA"/>
</dbReference>
<dbReference type="Proteomes" id="UP000234585">
    <property type="component" value="Unassembled WGS sequence"/>
</dbReference>
<dbReference type="AlphaFoldDB" id="A0A2I2F8V4"/>
<name>A0A2I2F8V4_ASPCN</name>
<gene>
    <name evidence="2" type="ORF">BDW47DRAFT_126731</name>
</gene>
<evidence type="ECO:0000313" key="3">
    <source>
        <dbReference type="Proteomes" id="UP000234585"/>
    </source>
</evidence>
<accession>A0A2I2F8V4</accession>
<reference evidence="2 3" key="1">
    <citation type="submission" date="2017-12" db="EMBL/GenBank/DDBJ databases">
        <authorList>
            <consortium name="DOE Joint Genome Institute"/>
            <person name="Haridas S."/>
            <person name="Kjaerbolling I."/>
            <person name="Vesth T.C."/>
            <person name="Frisvad J.C."/>
            <person name="Nybo J.L."/>
            <person name="Theobald S."/>
            <person name="Kuo A."/>
            <person name="Bowyer P."/>
            <person name="Matsuda Y."/>
            <person name="Mondo S."/>
            <person name="Lyhne E.K."/>
            <person name="Kogle M.E."/>
            <person name="Clum A."/>
            <person name="Lipzen A."/>
            <person name="Salamov A."/>
            <person name="Ngan C.Y."/>
            <person name="Daum C."/>
            <person name="Chiniquy J."/>
            <person name="Barry K."/>
            <person name="LaButti K."/>
            <person name="Simmons B.A."/>
            <person name="Magnuson J.K."/>
            <person name="Mortensen U.H."/>
            <person name="Larsen T.O."/>
            <person name="Grigoriev I.V."/>
            <person name="Baker S.E."/>
            <person name="Andersen M.R."/>
            <person name="Nordberg H.P."/>
            <person name="Cantor M.N."/>
            <person name="Hua S.X."/>
        </authorList>
    </citation>
    <scope>NUCLEOTIDE SEQUENCE [LARGE SCALE GENOMIC DNA]</scope>
    <source>
        <strain evidence="2 3">CBS 102.13</strain>
    </source>
</reference>
<feature type="signal peptide" evidence="1">
    <location>
        <begin position="1"/>
        <end position="17"/>
    </location>
</feature>
<evidence type="ECO:0000313" key="2">
    <source>
        <dbReference type="EMBL" id="PLB37051.1"/>
    </source>
</evidence>
<evidence type="ECO:0000256" key="1">
    <source>
        <dbReference type="SAM" id="SignalP"/>
    </source>
</evidence>
<proteinExistence type="predicted"/>
<keyword evidence="1" id="KW-0732">Signal</keyword>
<organism evidence="2 3">
    <name type="scientific">Aspergillus candidus</name>
    <dbReference type="NCBI Taxonomy" id="41067"/>
    <lineage>
        <taxon>Eukaryota</taxon>
        <taxon>Fungi</taxon>
        <taxon>Dikarya</taxon>
        <taxon>Ascomycota</taxon>
        <taxon>Pezizomycotina</taxon>
        <taxon>Eurotiomycetes</taxon>
        <taxon>Eurotiomycetidae</taxon>
        <taxon>Eurotiales</taxon>
        <taxon>Aspergillaceae</taxon>
        <taxon>Aspergillus</taxon>
        <taxon>Aspergillus subgen. Circumdati</taxon>
    </lineage>
</organism>